<sequence length="377" mass="42112">MDHCSGTASAPARSRWPVAYNLAKPNLPCRIKGEVQDLVVLDEIPPKIDGASYRVMTDPLVPPHPGNVPLDGDGNISVFRFGNGRVDMKMRCIETKRYLLERVACKALFGLYRGLPYEDEPYALDTLGSNPFGQVKAKTFTAHPKVGPFTEELVVFGYEATVLAFNGIVIYTLDRDASSASVERMKNGSHHWAWDCTKPSAFVVMPRRASLTTPLPPGRKEGESRVYEWDNSMLIHTGAAWESDDGATVHLETSRVMDNHLGIVDVPAEFPRIDERFLTKKHDMIFANKKKEVPIHRHSTGGMRYFHAAPGSLVQELAFIPRSADAPEGDGWVVAIVERRGREAQRPSTARHNWVDQARLEERRSLVRETCPLKISG</sequence>
<dbReference type="Proteomes" id="UP001302602">
    <property type="component" value="Unassembled WGS sequence"/>
</dbReference>
<dbReference type="GO" id="GO:0010436">
    <property type="term" value="F:carotenoid dioxygenase activity"/>
    <property type="evidence" value="ECO:0007669"/>
    <property type="project" value="TreeGrafter"/>
</dbReference>
<reference evidence="6" key="2">
    <citation type="submission" date="2023-05" db="EMBL/GenBank/DDBJ databases">
        <authorList>
            <consortium name="Lawrence Berkeley National Laboratory"/>
            <person name="Steindorff A."/>
            <person name="Hensen N."/>
            <person name="Bonometti L."/>
            <person name="Westerberg I."/>
            <person name="Brannstrom I.O."/>
            <person name="Guillou S."/>
            <person name="Cros-Aarteil S."/>
            <person name="Calhoun S."/>
            <person name="Haridas S."/>
            <person name="Kuo A."/>
            <person name="Mondo S."/>
            <person name="Pangilinan J."/>
            <person name="Riley R."/>
            <person name="Labutti K."/>
            <person name="Andreopoulos B."/>
            <person name="Lipzen A."/>
            <person name="Chen C."/>
            <person name="Yanf M."/>
            <person name="Daum C."/>
            <person name="Ng V."/>
            <person name="Clum A."/>
            <person name="Ohm R."/>
            <person name="Martin F."/>
            <person name="Silar P."/>
            <person name="Natvig D."/>
            <person name="Lalanne C."/>
            <person name="Gautier V."/>
            <person name="Ament-Velasquez S.L."/>
            <person name="Kruys A."/>
            <person name="Hutchinson M.I."/>
            <person name="Powell A.J."/>
            <person name="Barry K."/>
            <person name="Miller A.N."/>
            <person name="Grigoriev I.V."/>
            <person name="Debuchy R."/>
            <person name="Gladieux P."/>
            <person name="Thoren M.H."/>
            <person name="Johannesson H."/>
        </authorList>
    </citation>
    <scope>NUCLEOTIDE SEQUENCE</scope>
    <source>
        <strain evidence="6">CBS 731.68</strain>
    </source>
</reference>
<name>A0AAN6TNV1_9PEZI</name>
<dbReference type="AlphaFoldDB" id="A0AAN6TNV1"/>
<gene>
    <name evidence="6" type="ORF">N657DRAFT_638394</name>
</gene>
<keyword evidence="7" id="KW-1185">Reference proteome</keyword>
<comment type="caution">
    <text evidence="6">The sequence shown here is derived from an EMBL/GenBank/DDBJ whole genome shotgun (WGS) entry which is preliminary data.</text>
</comment>
<evidence type="ECO:0000313" key="6">
    <source>
        <dbReference type="EMBL" id="KAK4117947.1"/>
    </source>
</evidence>
<evidence type="ECO:0000313" key="7">
    <source>
        <dbReference type="Proteomes" id="UP001302602"/>
    </source>
</evidence>
<evidence type="ECO:0000256" key="2">
    <source>
        <dbReference type="ARBA" id="ARBA00006787"/>
    </source>
</evidence>
<reference evidence="6" key="1">
    <citation type="journal article" date="2023" name="Mol. Phylogenet. Evol.">
        <title>Genome-scale phylogeny and comparative genomics of the fungal order Sordariales.</title>
        <authorList>
            <person name="Hensen N."/>
            <person name="Bonometti L."/>
            <person name="Westerberg I."/>
            <person name="Brannstrom I.O."/>
            <person name="Guillou S."/>
            <person name="Cros-Aarteil S."/>
            <person name="Calhoun S."/>
            <person name="Haridas S."/>
            <person name="Kuo A."/>
            <person name="Mondo S."/>
            <person name="Pangilinan J."/>
            <person name="Riley R."/>
            <person name="LaButti K."/>
            <person name="Andreopoulos B."/>
            <person name="Lipzen A."/>
            <person name="Chen C."/>
            <person name="Yan M."/>
            <person name="Daum C."/>
            <person name="Ng V."/>
            <person name="Clum A."/>
            <person name="Steindorff A."/>
            <person name="Ohm R.A."/>
            <person name="Martin F."/>
            <person name="Silar P."/>
            <person name="Natvig D.O."/>
            <person name="Lalanne C."/>
            <person name="Gautier V."/>
            <person name="Ament-Velasquez S.L."/>
            <person name="Kruys A."/>
            <person name="Hutchinson M.I."/>
            <person name="Powell A.J."/>
            <person name="Barry K."/>
            <person name="Miller A.N."/>
            <person name="Grigoriev I.V."/>
            <person name="Debuchy R."/>
            <person name="Gladieux P."/>
            <person name="Hiltunen Thoren M."/>
            <person name="Johannesson H."/>
        </authorList>
    </citation>
    <scope>NUCLEOTIDE SEQUENCE</scope>
    <source>
        <strain evidence="6">CBS 731.68</strain>
    </source>
</reference>
<organism evidence="6 7">
    <name type="scientific">Parathielavia appendiculata</name>
    <dbReference type="NCBI Taxonomy" id="2587402"/>
    <lineage>
        <taxon>Eukaryota</taxon>
        <taxon>Fungi</taxon>
        <taxon>Dikarya</taxon>
        <taxon>Ascomycota</taxon>
        <taxon>Pezizomycotina</taxon>
        <taxon>Sordariomycetes</taxon>
        <taxon>Sordariomycetidae</taxon>
        <taxon>Sordariales</taxon>
        <taxon>Chaetomiaceae</taxon>
        <taxon>Parathielavia</taxon>
    </lineage>
</organism>
<dbReference type="GeneID" id="87828357"/>
<evidence type="ECO:0000256" key="5">
    <source>
        <dbReference type="ARBA" id="ARBA00023004"/>
    </source>
</evidence>
<dbReference type="PANTHER" id="PTHR10543">
    <property type="entry name" value="BETA-CAROTENE DIOXYGENASE"/>
    <property type="match status" value="1"/>
</dbReference>
<dbReference type="EMBL" id="MU853305">
    <property type="protein sequence ID" value="KAK4117947.1"/>
    <property type="molecule type" value="Genomic_DNA"/>
</dbReference>
<evidence type="ECO:0000256" key="3">
    <source>
        <dbReference type="ARBA" id="ARBA00022723"/>
    </source>
</evidence>
<evidence type="ECO:0000256" key="4">
    <source>
        <dbReference type="ARBA" id="ARBA00023002"/>
    </source>
</evidence>
<dbReference type="RefSeq" id="XP_062641720.1">
    <property type="nucleotide sequence ID" value="XM_062791588.1"/>
</dbReference>
<dbReference type="Pfam" id="PF03055">
    <property type="entry name" value="RPE65"/>
    <property type="match status" value="3"/>
</dbReference>
<keyword evidence="4" id="KW-0560">Oxidoreductase</keyword>
<evidence type="ECO:0000256" key="1">
    <source>
        <dbReference type="ARBA" id="ARBA00001954"/>
    </source>
</evidence>
<keyword evidence="3" id="KW-0479">Metal-binding</keyword>
<comment type="similarity">
    <text evidence="2">Belongs to the carotenoid oxygenase family.</text>
</comment>
<proteinExistence type="inferred from homology"/>
<protein>
    <submittedName>
        <fullName evidence="6">Uncharacterized protein</fullName>
    </submittedName>
</protein>
<dbReference type="PANTHER" id="PTHR10543:SF89">
    <property type="entry name" value="CAROTENOID 9,10(9',10')-CLEAVAGE DIOXYGENASE 1"/>
    <property type="match status" value="1"/>
</dbReference>
<dbReference type="GO" id="GO:0046872">
    <property type="term" value="F:metal ion binding"/>
    <property type="evidence" value="ECO:0007669"/>
    <property type="project" value="UniProtKB-KW"/>
</dbReference>
<accession>A0AAN6TNV1</accession>
<keyword evidence="5" id="KW-0408">Iron</keyword>
<dbReference type="InterPro" id="IPR004294">
    <property type="entry name" value="Carotenoid_Oase"/>
</dbReference>
<comment type="cofactor">
    <cofactor evidence="1">
        <name>Fe(2+)</name>
        <dbReference type="ChEBI" id="CHEBI:29033"/>
    </cofactor>
</comment>
<dbReference type="GO" id="GO:0016121">
    <property type="term" value="P:carotene catabolic process"/>
    <property type="evidence" value="ECO:0007669"/>
    <property type="project" value="TreeGrafter"/>
</dbReference>